<evidence type="ECO:0000313" key="3">
    <source>
        <dbReference type="Proteomes" id="UP000052167"/>
    </source>
</evidence>
<dbReference type="GO" id="GO:0016491">
    <property type="term" value="F:oxidoreductase activity"/>
    <property type="evidence" value="ECO:0007669"/>
    <property type="project" value="InterPro"/>
</dbReference>
<feature type="domain" description="NADP-dependent oxidoreductase" evidence="1">
    <location>
        <begin position="19"/>
        <end position="320"/>
    </location>
</feature>
<dbReference type="Pfam" id="PF00248">
    <property type="entry name" value="Aldo_ket_red"/>
    <property type="match status" value="1"/>
</dbReference>
<accession>A0A922NZE2</accession>
<reference evidence="2 3" key="1">
    <citation type="submission" date="2014-06" db="EMBL/GenBank/DDBJ databases">
        <title>Rhizobium pelagicum/R2-400B4.</title>
        <authorList>
            <person name="Kimes N.E."/>
            <person name="Lopez-Perez M."/>
        </authorList>
    </citation>
    <scope>NUCLEOTIDE SEQUENCE [LARGE SCALE GENOMIC DNA]</scope>
    <source>
        <strain evidence="2 3">R2-400B4</strain>
    </source>
</reference>
<dbReference type="RefSeq" id="WP_037166276.1">
    <property type="nucleotide sequence ID" value="NZ_CAJXID010000015.1"/>
</dbReference>
<organism evidence="2 3">
    <name type="scientific">Pseudorhizobium pelagicum</name>
    <dbReference type="NCBI Taxonomy" id="1509405"/>
    <lineage>
        <taxon>Bacteria</taxon>
        <taxon>Pseudomonadati</taxon>
        <taxon>Pseudomonadota</taxon>
        <taxon>Alphaproteobacteria</taxon>
        <taxon>Hyphomicrobiales</taxon>
        <taxon>Rhizobiaceae</taxon>
        <taxon>Rhizobium/Agrobacterium group</taxon>
        <taxon>Pseudorhizobium</taxon>
    </lineage>
</organism>
<keyword evidence="3" id="KW-1185">Reference proteome</keyword>
<dbReference type="OrthoDB" id="9768851at2"/>
<dbReference type="AlphaFoldDB" id="A0A922NZE2"/>
<dbReference type="InterPro" id="IPR036812">
    <property type="entry name" value="NAD(P)_OxRdtase_dom_sf"/>
</dbReference>
<dbReference type="PANTHER" id="PTHR42686">
    <property type="entry name" value="GH17980P-RELATED"/>
    <property type="match status" value="1"/>
</dbReference>
<dbReference type="InterPro" id="IPR023210">
    <property type="entry name" value="NADP_OxRdtase_dom"/>
</dbReference>
<dbReference type="InterPro" id="IPR020471">
    <property type="entry name" value="AKR"/>
</dbReference>
<evidence type="ECO:0000313" key="2">
    <source>
        <dbReference type="EMBL" id="KEQ06371.1"/>
    </source>
</evidence>
<dbReference type="EMBL" id="JOKJ01000016">
    <property type="protein sequence ID" value="KEQ06371.1"/>
    <property type="molecule type" value="Genomic_DNA"/>
</dbReference>
<dbReference type="PANTHER" id="PTHR42686:SF1">
    <property type="entry name" value="GH17980P-RELATED"/>
    <property type="match status" value="1"/>
</dbReference>
<sequence length="337" mass="37149">MNVADIRKLPRADVEVTLMGLGCAQMGNLYRVTSYAESEGAFKAAWDAGIRYFDTAPFYGYTRSERRVGTMLTDLPRDSYTLSTKVGRIMTPDETVGEEEDGYIQPLPFRPVYDYTHDGIMRSFEASQQRLGILKPDILYVHDIGRMTHGDRHDHYWSQLTDGGGFRALGRLRDEGSTRAIGLGVNEWQAVRDAMDVFDIDVSMLAGRYTLLEQDSLPLMDECARRGIGIVVAGPFNSGILAGNRKFNYADAPADILARVDGLRAACEEQGVSLQSAALHFPLTHPAVVTVVSGARTAEQITANVAWFSETIPASFWTELRHRGLIAEGVPLPRAGA</sequence>
<name>A0A922NZE2_9HYPH</name>
<dbReference type="SUPFAM" id="SSF51430">
    <property type="entry name" value="NAD(P)-linked oxidoreductase"/>
    <property type="match status" value="1"/>
</dbReference>
<proteinExistence type="predicted"/>
<dbReference type="Proteomes" id="UP000052167">
    <property type="component" value="Unassembled WGS sequence"/>
</dbReference>
<protein>
    <submittedName>
        <fullName evidence="2">Pyridoxal 4-dehydrogenase</fullName>
    </submittedName>
</protein>
<comment type="caution">
    <text evidence="2">The sequence shown here is derived from an EMBL/GenBank/DDBJ whole genome shotgun (WGS) entry which is preliminary data.</text>
</comment>
<gene>
    <name evidence="2" type="ORF">GV68_06775</name>
</gene>
<dbReference type="GO" id="GO:0005829">
    <property type="term" value="C:cytosol"/>
    <property type="evidence" value="ECO:0007669"/>
    <property type="project" value="TreeGrafter"/>
</dbReference>
<dbReference type="Gene3D" id="3.20.20.100">
    <property type="entry name" value="NADP-dependent oxidoreductase domain"/>
    <property type="match status" value="1"/>
</dbReference>
<evidence type="ECO:0000259" key="1">
    <source>
        <dbReference type="Pfam" id="PF00248"/>
    </source>
</evidence>